<comment type="caution">
    <text evidence="2">The sequence shown here is derived from an EMBL/GenBank/DDBJ whole genome shotgun (WGS) entry which is preliminary data.</text>
</comment>
<dbReference type="NCBIfam" id="NF033576">
    <property type="entry name" value="mCpol"/>
    <property type="match status" value="1"/>
</dbReference>
<reference evidence="3" key="1">
    <citation type="journal article" date="2019" name="Int. J. Syst. Evol. Microbiol.">
        <title>The Global Catalogue of Microorganisms (GCM) 10K type strain sequencing project: providing services to taxonomists for standard genome sequencing and annotation.</title>
        <authorList>
            <consortium name="The Broad Institute Genomics Platform"/>
            <consortium name="The Broad Institute Genome Sequencing Center for Infectious Disease"/>
            <person name="Wu L."/>
            <person name="Ma J."/>
        </authorList>
    </citation>
    <scope>NUCLEOTIDE SEQUENCE [LARGE SCALE GENOMIC DNA]</scope>
    <source>
        <strain evidence="3">JCM 11269</strain>
    </source>
</reference>
<evidence type="ECO:0000313" key="2">
    <source>
        <dbReference type="EMBL" id="GAA1017464.1"/>
    </source>
</evidence>
<organism evidence="2 3">
    <name type="scientific">Streptomyces thermogriseus</name>
    <dbReference type="NCBI Taxonomy" id="75292"/>
    <lineage>
        <taxon>Bacteria</taxon>
        <taxon>Bacillati</taxon>
        <taxon>Actinomycetota</taxon>
        <taxon>Actinomycetes</taxon>
        <taxon>Kitasatosporales</taxon>
        <taxon>Streptomycetaceae</taxon>
        <taxon>Streptomyces</taxon>
    </lineage>
</organism>
<dbReference type="InterPro" id="IPR043128">
    <property type="entry name" value="Rev_trsase/Diguanyl_cyclase"/>
</dbReference>
<dbReference type="Proteomes" id="UP001501072">
    <property type="component" value="Unassembled WGS sequence"/>
</dbReference>
<evidence type="ECO:0000259" key="1">
    <source>
        <dbReference type="Pfam" id="PF18182"/>
    </source>
</evidence>
<gene>
    <name evidence="2" type="ORF">GCM10009564_55180</name>
</gene>
<proteinExistence type="predicted"/>
<sequence>MEFAYFDGDDIGGPLELFLLEDKVSDASHYSKKVSLAVSQLVLDLKSNPEVDVLFSGGDDLLAVWRRGGVDISEIEKARRRFTAMCGRTISVGVGSSAPEALENLRKAKLSGKDRTVAPVVIHE</sequence>
<keyword evidence="3" id="KW-1185">Reference proteome</keyword>
<accession>A0ABP4DQ75</accession>
<dbReference type="Pfam" id="PF18182">
    <property type="entry name" value="mCpol"/>
    <property type="match status" value="1"/>
</dbReference>
<dbReference type="EMBL" id="BAAAHU010000123">
    <property type="protein sequence ID" value="GAA1017464.1"/>
    <property type="molecule type" value="Genomic_DNA"/>
</dbReference>
<dbReference type="RefSeq" id="WP_346074509.1">
    <property type="nucleotide sequence ID" value="NZ_BAAAHU010000123.1"/>
</dbReference>
<name>A0ABP4DQ75_9ACTN</name>
<evidence type="ECO:0000313" key="3">
    <source>
        <dbReference type="Proteomes" id="UP001501072"/>
    </source>
</evidence>
<protein>
    <recommendedName>
        <fullName evidence="1">Minimal CRISPR polymerase domain-containing protein</fullName>
    </recommendedName>
</protein>
<feature type="domain" description="Minimal CRISPR polymerase" evidence="1">
    <location>
        <begin position="3"/>
        <end position="117"/>
    </location>
</feature>
<dbReference type="InterPro" id="IPR040942">
    <property type="entry name" value="Minimal_Cpol"/>
</dbReference>
<dbReference type="Gene3D" id="3.30.70.270">
    <property type="match status" value="1"/>
</dbReference>